<dbReference type="AlphaFoldDB" id="X6P0G1"/>
<dbReference type="Proteomes" id="UP000023152">
    <property type="component" value="Unassembled WGS sequence"/>
</dbReference>
<dbReference type="EMBL" id="ASPP01004845">
    <property type="protein sequence ID" value="ETO31564.1"/>
    <property type="molecule type" value="Genomic_DNA"/>
</dbReference>
<evidence type="ECO:0000313" key="2">
    <source>
        <dbReference type="EMBL" id="ETO31564.1"/>
    </source>
</evidence>
<accession>X6P0G1</accession>
<feature type="non-terminal residue" evidence="2">
    <location>
        <position position="1"/>
    </location>
</feature>
<protein>
    <submittedName>
        <fullName evidence="2">Uncharacterized protein</fullName>
    </submittedName>
</protein>
<name>X6P0G1_RETFI</name>
<keyword evidence="3" id="KW-1185">Reference proteome</keyword>
<comment type="caution">
    <text evidence="2">The sequence shown here is derived from an EMBL/GenBank/DDBJ whole genome shotgun (WGS) entry which is preliminary data.</text>
</comment>
<evidence type="ECO:0000313" key="3">
    <source>
        <dbReference type="Proteomes" id="UP000023152"/>
    </source>
</evidence>
<organism evidence="2 3">
    <name type="scientific">Reticulomyxa filosa</name>
    <dbReference type="NCBI Taxonomy" id="46433"/>
    <lineage>
        <taxon>Eukaryota</taxon>
        <taxon>Sar</taxon>
        <taxon>Rhizaria</taxon>
        <taxon>Retaria</taxon>
        <taxon>Foraminifera</taxon>
        <taxon>Monothalamids</taxon>
        <taxon>Reticulomyxidae</taxon>
        <taxon>Reticulomyxa</taxon>
    </lineage>
</organism>
<gene>
    <name evidence="2" type="ORF">RFI_05559</name>
</gene>
<reference evidence="2 3" key="1">
    <citation type="journal article" date="2013" name="Curr. Biol.">
        <title>The Genome of the Foraminiferan Reticulomyxa filosa.</title>
        <authorList>
            <person name="Glockner G."/>
            <person name="Hulsmann N."/>
            <person name="Schleicher M."/>
            <person name="Noegel A.A."/>
            <person name="Eichinger L."/>
            <person name="Gallinger C."/>
            <person name="Pawlowski J."/>
            <person name="Sierra R."/>
            <person name="Euteneuer U."/>
            <person name="Pillet L."/>
            <person name="Moustafa A."/>
            <person name="Platzer M."/>
            <person name="Groth M."/>
            <person name="Szafranski K."/>
            <person name="Schliwa M."/>
        </authorList>
    </citation>
    <scope>NUCLEOTIDE SEQUENCE [LARGE SCALE GENOMIC DNA]</scope>
</reference>
<feature type="region of interest" description="Disordered" evidence="1">
    <location>
        <begin position="1"/>
        <end position="24"/>
    </location>
</feature>
<evidence type="ECO:0000256" key="1">
    <source>
        <dbReference type="SAM" id="MobiDB-lite"/>
    </source>
</evidence>
<proteinExistence type="predicted"/>
<sequence>SSSSSSSSSGSDNNENNNNNNNDNVILFTPKPMYEFDLYLTHLLLRAQKLNPAFQLQLKQLFRECKGCHFVSCPVLTFSQCQQKAELDHKHARFPKTAHVLDIISCQAMFDTWVDLKCGLTQLLDFVQHHKDPSFTIMCVQNELGIVPQSTTRKAVTLTTTTTTANVSNANRGTYNETGEKTAKHFWKLSKSLKIYLVFTCDEESIVGQVELLLKATARYQRQYNDYLKKLEEKSLLIYGASKEAYVNSFDFQLQIAGFDHHALAPLMLFYPLQFKHSELILNGKDAQKNNFVAQMANETHLQYNCAKELLHSNQFIPTQVVQKQLVEPNEFGAYPLMYALRRQSYVDAILLFVPSDASNANLVWNALDKVNK</sequence>